<keyword evidence="2" id="KW-1185">Reference proteome</keyword>
<dbReference type="EMBL" id="BMJG01000003">
    <property type="protein sequence ID" value="GGC31292.1"/>
    <property type="molecule type" value="Genomic_DNA"/>
</dbReference>
<dbReference type="Proteomes" id="UP000632322">
    <property type="component" value="Unassembled WGS sequence"/>
</dbReference>
<evidence type="ECO:0000313" key="2">
    <source>
        <dbReference type="Proteomes" id="UP000632322"/>
    </source>
</evidence>
<dbReference type="InterPro" id="IPR032582">
    <property type="entry name" value="DUF4916"/>
</dbReference>
<gene>
    <name evidence="1" type="ORF">GCM10010974_12200</name>
</gene>
<proteinExistence type="predicted"/>
<dbReference type="InterPro" id="IPR015797">
    <property type="entry name" value="NUDIX_hydrolase-like_dom_sf"/>
</dbReference>
<organism evidence="1 2">
    <name type="scientific">Brevibacterium sediminis</name>
    <dbReference type="NCBI Taxonomy" id="1857024"/>
    <lineage>
        <taxon>Bacteria</taxon>
        <taxon>Bacillati</taxon>
        <taxon>Actinomycetota</taxon>
        <taxon>Actinomycetes</taxon>
        <taxon>Micrococcales</taxon>
        <taxon>Brevibacteriaceae</taxon>
        <taxon>Brevibacterium</taxon>
    </lineage>
</organism>
<evidence type="ECO:0000313" key="1">
    <source>
        <dbReference type="EMBL" id="GGC31292.1"/>
    </source>
</evidence>
<sequence length="202" mass="23088">MSQFTNGVPMLFCREGWLWEYWVMTRTALDFDENWFDDAEYARLRRRMPIPYVNAIPVRVGETGNVERIGLLLRSLEDGTLGREVVGGRIRFHETIRTALVRHAENDLGPMALPVIPPAISPFHIAEYFPTEGSALLHDPRQHAIAMCFIMEVRGECTPRADALSLDWLTPEETMRPDIVGELCYGQDHILRIALAHLGFRV</sequence>
<name>A0ABQ1LXT8_9MICO</name>
<comment type="caution">
    <text evidence="1">The sequence shown here is derived from an EMBL/GenBank/DDBJ whole genome shotgun (WGS) entry which is preliminary data.</text>
</comment>
<dbReference type="Pfam" id="PF16262">
    <property type="entry name" value="DUF4916"/>
    <property type="match status" value="1"/>
</dbReference>
<dbReference type="Gene3D" id="3.90.79.10">
    <property type="entry name" value="Nucleoside Triphosphate Pyrophosphohydrolase"/>
    <property type="match status" value="1"/>
</dbReference>
<reference evidence="2" key="1">
    <citation type="journal article" date="2019" name="Int. J. Syst. Evol. Microbiol.">
        <title>The Global Catalogue of Microorganisms (GCM) 10K type strain sequencing project: providing services to taxonomists for standard genome sequencing and annotation.</title>
        <authorList>
            <consortium name="The Broad Institute Genomics Platform"/>
            <consortium name="The Broad Institute Genome Sequencing Center for Infectious Disease"/>
            <person name="Wu L."/>
            <person name="Ma J."/>
        </authorList>
    </citation>
    <scope>NUCLEOTIDE SEQUENCE [LARGE SCALE GENOMIC DNA]</scope>
    <source>
        <strain evidence="2">CGMCC 1.15472</strain>
    </source>
</reference>
<accession>A0ABQ1LXT8</accession>
<protein>
    <submittedName>
        <fullName evidence="1">DUF4916 domain-containing protein</fullName>
    </submittedName>
</protein>
<dbReference type="SUPFAM" id="SSF55811">
    <property type="entry name" value="Nudix"/>
    <property type="match status" value="1"/>
</dbReference>